<organism evidence="2 3">
    <name type="scientific">Frondihabitans peucedani</name>
    <dbReference type="NCBI Taxonomy" id="598626"/>
    <lineage>
        <taxon>Bacteria</taxon>
        <taxon>Bacillati</taxon>
        <taxon>Actinomycetota</taxon>
        <taxon>Actinomycetes</taxon>
        <taxon>Micrococcales</taxon>
        <taxon>Microbacteriaceae</taxon>
        <taxon>Frondihabitans</taxon>
    </lineage>
</organism>
<protein>
    <submittedName>
        <fullName evidence="2">DUF4188 domain-containing protein</fullName>
    </submittedName>
</protein>
<proteinExistence type="predicted"/>
<evidence type="ECO:0000256" key="1">
    <source>
        <dbReference type="SAM" id="MobiDB-lite"/>
    </source>
</evidence>
<feature type="region of interest" description="Disordered" evidence="1">
    <location>
        <begin position="146"/>
        <end position="165"/>
    </location>
</feature>
<dbReference type="Proteomes" id="UP001501594">
    <property type="component" value="Unassembled WGS sequence"/>
</dbReference>
<name>A0ABP8DWV9_9MICO</name>
<accession>A0ABP8DWV9</accession>
<reference evidence="3" key="1">
    <citation type="journal article" date="2019" name="Int. J. Syst. Evol. Microbiol.">
        <title>The Global Catalogue of Microorganisms (GCM) 10K type strain sequencing project: providing services to taxonomists for standard genome sequencing and annotation.</title>
        <authorList>
            <consortium name="The Broad Institute Genomics Platform"/>
            <consortium name="The Broad Institute Genome Sequencing Center for Infectious Disease"/>
            <person name="Wu L."/>
            <person name="Ma J."/>
        </authorList>
    </citation>
    <scope>NUCLEOTIDE SEQUENCE [LARGE SCALE GENOMIC DNA]</scope>
    <source>
        <strain evidence="3">JCM 17442</strain>
    </source>
</reference>
<gene>
    <name evidence="2" type="ORF">GCM10022256_00520</name>
</gene>
<evidence type="ECO:0000313" key="2">
    <source>
        <dbReference type="EMBL" id="GAA4264440.1"/>
    </source>
</evidence>
<dbReference type="EMBL" id="BAABAU010000001">
    <property type="protein sequence ID" value="GAA4264440.1"/>
    <property type="molecule type" value="Genomic_DNA"/>
</dbReference>
<sequence>MARVESGRMTHRYTGELVVFLIGMRINKPWRIDQWLPVFLAMTPMLTELFSDRESGLMGFRFTLTGGGPLLVQYWSSQEKLYAYASAPSSTHRPAWSAFNRRARSAPGAVGIWHETYVVDRAESMYVGVPASGLALATEAVPVTKASDRARARSDAGRTGERPEA</sequence>
<keyword evidence="3" id="KW-1185">Reference proteome</keyword>
<dbReference type="Pfam" id="PF13826">
    <property type="entry name" value="Monooxy_af470-like"/>
    <property type="match status" value="1"/>
</dbReference>
<dbReference type="InterPro" id="IPR025444">
    <property type="entry name" value="Monooxy_af470"/>
</dbReference>
<dbReference type="RefSeq" id="WP_344793039.1">
    <property type="nucleotide sequence ID" value="NZ_BAABAU010000001.1"/>
</dbReference>
<evidence type="ECO:0000313" key="3">
    <source>
        <dbReference type="Proteomes" id="UP001501594"/>
    </source>
</evidence>
<comment type="caution">
    <text evidence="2">The sequence shown here is derived from an EMBL/GenBank/DDBJ whole genome shotgun (WGS) entry which is preliminary data.</text>
</comment>